<feature type="compositionally biased region" description="Polar residues" evidence="7">
    <location>
        <begin position="1210"/>
        <end position="1219"/>
    </location>
</feature>
<feature type="region of interest" description="Disordered" evidence="7">
    <location>
        <begin position="1210"/>
        <end position="1230"/>
    </location>
</feature>
<protein>
    <recommendedName>
        <fullName evidence="12">C2H2-type domain-containing protein</fullName>
    </recommendedName>
</protein>
<dbReference type="InterPro" id="IPR001739">
    <property type="entry name" value="Methyl_CpG_DNA-bd"/>
</dbReference>
<evidence type="ECO:0000256" key="1">
    <source>
        <dbReference type="ARBA" id="ARBA00004123"/>
    </source>
</evidence>
<dbReference type="PROSITE" id="PS00028">
    <property type="entry name" value="ZINC_FINGER_C2H2_1"/>
    <property type="match status" value="4"/>
</dbReference>
<keyword evidence="3" id="KW-0238">DNA-binding</keyword>
<proteinExistence type="predicted"/>
<evidence type="ECO:0000256" key="2">
    <source>
        <dbReference type="ARBA" id="ARBA00023015"/>
    </source>
</evidence>
<feature type="compositionally biased region" description="Polar residues" evidence="7">
    <location>
        <begin position="100"/>
        <end position="114"/>
    </location>
</feature>
<evidence type="ECO:0008006" key="12">
    <source>
        <dbReference type="Google" id="ProtNLM"/>
    </source>
</evidence>
<keyword evidence="6" id="KW-0863">Zinc-finger</keyword>
<dbReference type="InterPro" id="IPR037472">
    <property type="entry name" value="MBD8"/>
</dbReference>
<evidence type="ECO:0000256" key="7">
    <source>
        <dbReference type="SAM" id="MobiDB-lite"/>
    </source>
</evidence>
<dbReference type="EnsemblPlants" id="ORUFI08G20840.1">
    <property type="protein sequence ID" value="ORUFI08G20840.1"/>
    <property type="gene ID" value="ORUFI08G20840"/>
</dbReference>
<evidence type="ECO:0000256" key="3">
    <source>
        <dbReference type="ARBA" id="ARBA00023125"/>
    </source>
</evidence>
<dbReference type="PROSITE" id="PS50157">
    <property type="entry name" value="ZINC_FINGER_C2H2_2"/>
    <property type="match status" value="2"/>
</dbReference>
<dbReference type="FunFam" id="3.30.160.60:FF:002192">
    <property type="entry name" value="Os08g0485600 protein"/>
    <property type="match status" value="2"/>
</dbReference>
<dbReference type="Proteomes" id="UP000008022">
    <property type="component" value="Unassembled WGS sequence"/>
</dbReference>
<dbReference type="PANTHER" id="PTHR37701">
    <property type="entry name" value="METHYL-CPG-BINDING DOMAIN-CONTAINING PROTEIN 8"/>
    <property type="match status" value="1"/>
</dbReference>
<dbReference type="SMART" id="SM00355">
    <property type="entry name" value="ZnF_C2H2"/>
    <property type="match status" value="4"/>
</dbReference>
<feature type="domain" description="C2H2-type" evidence="8">
    <location>
        <begin position="356"/>
        <end position="383"/>
    </location>
</feature>
<feature type="region of interest" description="Disordered" evidence="7">
    <location>
        <begin position="96"/>
        <end position="128"/>
    </location>
</feature>
<keyword evidence="4" id="KW-0804">Transcription</keyword>
<feature type="region of interest" description="Disordered" evidence="7">
    <location>
        <begin position="1488"/>
        <end position="1568"/>
    </location>
</feature>
<dbReference type="SUPFAM" id="SSF54171">
    <property type="entry name" value="DNA-binding domain"/>
    <property type="match status" value="2"/>
</dbReference>
<reference evidence="10" key="2">
    <citation type="submission" date="2015-06" db="UniProtKB">
        <authorList>
            <consortium name="EnsemblPlants"/>
        </authorList>
    </citation>
    <scope>IDENTIFICATION</scope>
</reference>
<feature type="domain" description="MBD" evidence="9">
    <location>
        <begin position="971"/>
        <end position="1044"/>
    </location>
</feature>
<sequence>METEVFPVVDLRVLTQSDLDELAAASAHAVDPRSSCPDRAVFNESAGSRKQTFSRVRFAAAAAASASAAAAAKLPRGNDKEDSFIAYHLRRLFAPDDPSLTENPSFPQTQTLARSPSPDPDQLTTNSRGVSVDLVSLSRLADPYDAELGKRTARMTTEEELMGFISSLAGQWVNQRMRRKLVDASFFGDHLPSGWRLQLGIERKDRKAWVNCFSYVSPKGQSFATCQEVSAYLMSLLGYPEFKTDNIEYGSTQQHGLCADDGVNVLGVQHQIGTSMDSQSNLPVASATFYSHSRDQDETVADDINSYECQQCNLTFHGQSAYAHHLITFHKVSSKRRKSNKVSKFGEPVIGKDGKFECPVCNKTFEEQSRYFGHIGSHAKYQGLTPEAFLQTFSGKVGNNSFAGLSSSLQVLVGSPQLNEKTTACEARSQHHDCSTKHGGNSTRGIDLFNSNHPANFNGHNQSWCRSDEIPPTTEAQSTWTYRNNEMNCADRTVPRTVPQPNDHEDCRVSGFAEATNFNDQAGRHQGFRPFSFGTTNHCQGQIIDHAVAASKHAEVNNSMKSRDVNLNSRLNTISFPIATANNETSTALNDVNRSCITGKGFFLLPKIPQTSRRTDRLDWRTPKAEGHDGIGELLNLVHTGYLSTLLFKHSHFFSHWISLQDSCTLNVIQSKQSHVAKNAQPKQREREREKLSVRVGEISVRGKERRWRRCSSGSAMPSSSPAGGALALPLPSSVAEGALGLGRERGGGGSSCFVRETRFVVPTAVVDEASVEPFVCSGDAHMVLPAPVVELTKYSQPNLIMNPRSSEPEASNKETTTIHKVCCRSPPPFILSPTPMPLPPAIPSSPSPNPTTPPPPHPPGERHGRKLPRGNDKEDSFIAYHLRRLFAPDDPSSPQTQTLALPAPPSPDPDQLTTNSKGVSVDLVSLSRLADPYDAELGKRTAGMTTEEELMGFISSLAGQWVSQRMRRKLVDASFFGDHLPSGWRLQLGIERKDRKAWVNCFSYVSPKGQSFATCQEVSAYLMSLLGYPEFKTDNIEYGSTQQHGLCADDGVNVLGVQHQIGTGMDSQSILPVASITFSSHSRDQDETDADDINSYECQQCNLTFHGQSAYAHHLITFHKMGSKRRKINKVGKFGEPVIGKDGKFECPVCNKTFEEQSRYFGHVGSHAKYHGLTPEAFLQTLSGKVGNDSFAGLSCSLQDLVGSPQLNEKTTASEARSQHHNCSTKHGGNSTRGIDLFNSNCPANFNGHNQTWCRPDEIPPTTDAPSTWTYRNNVTNCADRTVPRTAPQPNDHMDCRVSGFAEATNFNDQAGRHQGFRPSSFGTTNHCQGQIIDHAVAASKHAEVNNSMKSRDVNLNSRLNTISFPIATANNETSTALNDVNRSCITGKGFSGSFSNNDGAASIVLPSSGLNNKIPSSLGVADRSSIAARSFNAGYVNENGASEANNIGNKNNTMVYQTSLAMRPVSPCDLQLGFSGQKQQILPGYGELRPAASGSPQLGGMAANSSIPTRPSQPQFGSMARTDALPTGPSQPGSLARPNFVPTGFSQFASRPPTSVPPADSSQFAGGMARQNIPTMSEPTLVLGYTPQMVNGPPAQLGWDLSLSRMVSEGMLPVLCIWCNSQFHHFGPIDAQQSGSFGFICPACKEKMSGNPNAPNNGPWQP</sequence>
<dbReference type="GO" id="GO:0005634">
    <property type="term" value="C:nucleus"/>
    <property type="evidence" value="ECO:0007669"/>
    <property type="project" value="UniProtKB-SubCell"/>
</dbReference>
<evidence type="ECO:0000256" key="6">
    <source>
        <dbReference type="PROSITE-ProRule" id="PRU00042"/>
    </source>
</evidence>
<dbReference type="PROSITE" id="PS50982">
    <property type="entry name" value="MBD"/>
    <property type="match status" value="2"/>
</dbReference>
<dbReference type="GO" id="GO:0008270">
    <property type="term" value="F:zinc ion binding"/>
    <property type="evidence" value="ECO:0007669"/>
    <property type="project" value="UniProtKB-KW"/>
</dbReference>
<dbReference type="Gene3D" id="3.30.160.60">
    <property type="entry name" value="Classic Zinc Finger"/>
    <property type="match status" value="2"/>
</dbReference>
<feature type="domain" description="C2H2-type" evidence="8">
    <location>
        <begin position="1146"/>
        <end position="1173"/>
    </location>
</feature>
<dbReference type="PANTHER" id="PTHR37701:SF16">
    <property type="entry name" value="METHYL-CPG-BINDING DOMAIN-CONTAINING PROTEIN 8"/>
    <property type="match status" value="1"/>
</dbReference>
<dbReference type="eggNOG" id="ENOG502QPIK">
    <property type="taxonomic scope" value="Eukaryota"/>
</dbReference>
<evidence type="ECO:0000313" key="10">
    <source>
        <dbReference type="EnsemblPlants" id="ORUFI08G20840.1"/>
    </source>
</evidence>
<feature type="compositionally biased region" description="Pro residues" evidence="7">
    <location>
        <begin position="830"/>
        <end position="859"/>
    </location>
</feature>
<feature type="compositionally biased region" description="Polar residues" evidence="7">
    <location>
        <begin position="1505"/>
        <end position="1518"/>
    </location>
</feature>
<evidence type="ECO:0000313" key="11">
    <source>
        <dbReference type="Proteomes" id="UP000008022"/>
    </source>
</evidence>
<feature type="compositionally biased region" description="Polar residues" evidence="7">
    <location>
        <begin position="1546"/>
        <end position="1555"/>
    </location>
</feature>
<evidence type="ECO:0000256" key="4">
    <source>
        <dbReference type="ARBA" id="ARBA00023163"/>
    </source>
</evidence>
<keyword evidence="6" id="KW-0479">Metal-binding</keyword>
<keyword evidence="6" id="KW-0862">Zinc</keyword>
<accession>A0A0E0QKG9</accession>
<organism evidence="10 11">
    <name type="scientific">Oryza rufipogon</name>
    <name type="common">Brownbeard rice</name>
    <name type="synonym">Asian wild rice</name>
    <dbReference type="NCBI Taxonomy" id="4529"/>
    <lineage>
        <taxon>Eukaryota</taxon>
        <taxon>Viridiplantae</taxon>
        <taxon>Streptophyta</taxon>
        <taxon>Embryophyta</taxon>
        <taxon>Tracheophyta</taxon>
        <taxon>Spermatophyta</taxon>
        <taxon>Magnoliopsida</taxon>
        <taxon>Liliopsida</taxon>
        <taxon>Poales</taxon>
        <taxon>Poaceae</taxon>
        <taxon>BOP clade</taxon>
        <taxon>Oryzoideae</taxon>
        <taxon>Oryzeae</taxon>
        <taxon>Oryzinae</taxon>
        <taxon>Oryza</taxon>
    </lineage>
</organism>
<keyword evidence="5" id="KW-0539">Nucleus</keyword>
<evidence type="ECO:0000259" key="8">
    <source>
        <dbReference type="PROSITE" id="PS50157"/>
    </source>
</evidence>
<dbReference type="HOGENOM" id="CLU_242050_0_0_1"/>
<dbReference type="Gramene" id="ORUFI08G20840.1">
    <property type="protein sequence ID" value="ORUFI08G20840.1"/>
    <property type="gene ID" value="ORUFI08G20840"/>
</dbReference>
<evidence type="ECO:0000256" key="5">
    <source>
        <dbReference type="ARBA" id="ARBA00023242"/>
    </source>
</evidence>
<feature type="region of interest" description="Disordered" evidence="7">
    <location>
        <begin position="830"/>
        <end position="873"/>
    </location>
</feature>
<name>A0A0E0QKG9_ORYRU</name>
<dbReference type="OMA" id="SHWISLQ"/>
<comment type="subcellular location">
    <subcellularLocation>
        <location evidence="1">Nucleus</location>
    </subcellularLocation>
</comment>
<dbReference type="InterPro" id="IPR016177">
    <property type="entry name" value="DNA-bd_dom_sf"/>
</dbReference>
<evidence type="ECO:0000259" key="9">
    <source>
        <dbReference type="PROSITE" id="PS50982"/>
    </source>
</evidence>
<reference evidence="11" key="1">
    <citation type="submission" date="2013-06" db="EMBL/GenBank/DDBJ databases">
        <authorList>
            <person name="Zhao Q."/>
        </authorList>
    </citation>
    <scope>NUCLEOTIDE SEQUENCE</scope>
    <source>
        <strain evidence="11">cv. W1943</strain>
    </source>
</reference>
<feature type="domain" description="MBD" evidence="9">
    <location>
        <begin position="181"/>
        <end position="254"/>
    </location>
</feature>
<keyword evidence="2" id="KW-0805">Transcription regulation</keyword>
<keyword evidence="11" id="KW-1185">Reference proteome</keyword>
<dbReference type="InterPro" id="IPR013087">
    <property type="entry name" value="Znf_C2H2_type"/>
</dbReference>
<dbReference type="GO" id="GO:0003677">
    <property type="term" value="F:DNA binding"/>
    <property type="evidence" value="ECO:0007669"/>
    <property type="project" value="UniProtKB-KW"/>
</dbReference>
<feature type="region of interest" description="Disordered" evidence="7">
    <location>
        <begin position="888"/>
        <end position="919"/>
    </location>
</feature>